<feature type="domain" description="Helix-turn-helix" evidence="1">
    <location>
        <begin position="7"/>
        <end position="55"/>
    </location>
</feature>
<reference evidence="2 3" key="1">
    <citation type="submission" date="2020-05" db="EMBL/GenBank/DDBJ databases">
        <title>Distinct polysaccharide utilization as determinants for interspecies competition between intestinal Prevotella spp.</title>
        <authorList>
            <person name="Galvez E.J.C."/>
            <person name="Iljazovic A."/>
            <person name="Strowig T."/>
        </authorList>
    </citation>
    <scope>NUCLEOTIDE SEQUENCE [LARGE SCALE GENOMIC DNA]</scope>
    <source>
        <strain evidence="2 3">PCHR</strain>
    </source>
</reference>
<keyword evidence="3" id="KW-1185">Reference proteome</keyword>
<accession>A0ABX2B571</accession>
<evidence type="ECO:0000313" key="2">
    <source>
        <dbReference type="EMBL" id="NPE25130.1"/>
    </source>
</evidence>
<comment type="caution">
    <text evidence="2">The sequence shown here is derived from an EMBL/GenBank/DDBJ whole genome shotgun (WGS) entry which is preliminary data.</text>
</comment>
<dbReference type="RefSeq" id="WP_172344611.1">
    <property type="nucleotide sequence ID" value="NZ_JABKKJ010000007.1"/>
</dbReference>
<organism evidence="2 3">
    <name type="scientific">Xylanibacter caecicola</name>
    <dbReference type="NCBI Taxonomy" id="2736294"/>
    <lineage>
        <taxon>Bacteria</taxon>
        <taxon>Pseudomonadati</taxon>
        <taxon>Bacteroidota</taxon>
        <taxon>Bacteroidia</taxon>
        <taxon>Bacteroidales</taxon>
        <taxon>Prevotellaceae</taxon>
        <taxon>Xylanibacter</taxon>
    </lineage>
</organism>
<dbReference type="NCBIfam" id="TIGR01764">
    <property type="entry name" value="excise"/>
    <property type="match status" value="1"/>
</dbReference>
<dbReference type="Pfam" id="PF12728">
    <property type="entry name" value="HTH_17"/>
    <property type="match status" value="1"/>
</dbReference>
<protein>
    <submittedName>
        <fullName evidence="2">Helix-turn-helix domain-containing protein</fullName>
    </submittedName>
</protein>
<dbReference type="Proteomes" id="UP000820977">
    <property type="component" value="Unassembled WGS sequence"/>
</dbReference>
<gene>
    <name evidence="2" type="ORF">HPS54_06295</name>
</gene>
<dbReference type="EMBL" id="JABKKJ010000007">
    <property type="protein sequence ID" value="NPE25130.1"/>
    <property type="molecule type" value="Genomic_DNA"/>
</dbReference>
<sequence length="77" mass="9080">MTEQRKLLSTREAAEYCGFKLSYFRKLMMRRAIPMYKPTGKLCFFKKEDLDAFLTGVRISSQEEIAKEANRYMAGRK</sequence>
<evidence type="ECO:0000313" key="3">
    <source>
        <dbReference type="Proteomes" id="UP000820977"/>
    </source>
</evidence>
<dbReference type="InterPro" id="IPR041657">
    <property type="entry name" value="HTH_17"/>
</dbReference>
<evidence type="ECO:0000259" key="1">
    <source>
        <dbReference type="Pfam" id="PF12728"/>
    </source>
</evidence>
<name>A0ABX2B571_9BACT</name>
<proteinExistence type="predicted"/>
<dbReference type="InterPro" id="IPR010093">
    <property type="entry name" value="SinI_DNA-bd"/>
</dbReference>